<dbReference type="GO" id="GO:0016788">
    <property type="term" value="F:hydrolase activity, acting on ester bonds"/>
    <property type="evidence" value="ECO:0007669"/>
    <property type="project" value="InterPro"/>
</dbReference>
<evidence type="ECO:0000313" key="2">
    <source>
        <dbReference type="EMBL" id="ACQ68942.1"/>
    </source>
</evidence>
<dbReference type="AlphaFoldDB" id="C4L0M4"/>
<dbReference type="Proteomes" id="UP000000716">
    <property type="component" value="Chromosome"/>
</dbReference>
<accession>C4L0M4</accession>
<keyword evidence="3" id="KW-1185">Reference proteome</keyword>
<gene>
    <name evidence="2" type="ordered locus">EAT1b_0007</name>
</gene>
<dbReference type="STRING" id="360911.EAT1b_0007"/>
<dbReference type="Gene3D" id="3.90.75.20">
    <property type="match status" value="1"/>
</dbReference>
<reference evidence="2 3" key="1">
    <citation type="journal article" date="2011" name="J. Bacteriol.">
        <title>Complete genome sequence of the Thermophilic Bacterium Exiguobacterium sp. AT1b.</title>
        <authorList>
            <person name="Vishnivetskaya T.A."/>
            <person name="Lucas S."/>
            <person name="Copeland A."/>
            <person name="Lapidus A."/>
            <person name="Glavina Del Rio T."/>
            <person name="Dalin E."/>
            <person name="Tice H."/>
            <person name="Bruce D.C."/>
            <person name="Goodwin L.A."/>
            <person name="Pitluck S."/>
            <person name="Saunders E."/>
            <person name="Brettin T."/>
            <person name="Detter C."/>
            <person name="Han C."/>
            <person name="Larimer F."/>
            <person name="Land M.L."/>
            <person name="Hauser L.J."/>
            <person name="Kyrpides N.C."/>
            <person name="Ovchinnikova G."/>
            <person name="Kathariou S."/>
            <person name="Ramaley R.F."/>
            <person name="Rodrigues D.F."/>
            <person name="Hendrix C."/>
            <person name="Richardson P."/>
            <person name="Tiedje J.M."/>
        </authorList>
    </citation>
    <scope>NUCLEOTIDE SEQUENCE [LARGE SCALE GENOMIC DNA]</scope>
    <source>
        <strain evidence="3">ATCC BAA-1283 / AT1b</strain>
    </source>
</reference>
<protein>
    <recommendedName>
        <fullName evidence="1">HNH nuclease domain-containing protein</fullName>
    </recommendedName>
</protein>
<name>C4L0M4_EXISA</name>
<dbReference type="InterPro" id="IPR044925">
    <property type="entry name" value="His-Me_finger_sf"/>
</dbReference>
<proteinExistence type="predicted"/>
<dbReference type="InterPro" id="IPR003615">
    <property type="entry name" value="HNH_nuc"/>
</dbReference>
<organism evidence="2 3">
    <name type="scientific">Exiguobacterium sp. (strain ATCC BAA-1283 / AT1b)</name>
    <dbReference type="NCBI Taxonomy" id="360911"/>
    <lineage>
        <taxon>Bacteria</taxon>
        <taxon>Bacillati</taxon>
        <taxon>Bacillota</taxon>
        <taxon>Bacilli</taxon>
        <taxon>Bacillales</taxon>
        <taxon>Bacillales Family XII. Incertae Sedis</taxon>
        <taxon>Exiguobacterium</taxon>
    </lineage>
</organism>
<dbReference type="eggNOG" id="ENOG50335QX">
    <property type="taxonomic scope" value="Bacteria"/>
</dbReference>
<dbReference type="HOGENOM" id="CLU_1324288_0_0_9"/>
<dbReference type="SUPFAM" id="SSF54060">
    <property type="entry name" value="His-Me finger endonucleases"/>
    <property type="match status" value="1"/>
</dbReference>
<feature type="domain" description="HNH nuclease" evidence="1">
    <location>
        <begin position="82"/>
        <end position="121"/>
    </location>
</feature>
<dbReference type="EMBL" id="CP001615">
    <property type="protein sequence ID" value="ACQ68942.1"/>
    <property type="molecule type" value="Genomic_DNA"/>
</dbReference>
<sequence length="203" mass="23505">MYLSTAEPTIKQRREWYSNEIIKDEAWVEVQGSDGQFLISNYGRVQRVYKHTMKFILPFQYQDKGFLQVKVRLNGRYKEYKVAHLVAMHYLGPIPPGASVVHKNGIRMDNFVGNLEYIDKQTLGKRTGYKSKSKAVIMFEPETKTFINEYRSVREAARKNFVSYQAIFDHLNGLTSSAAGMMFMYSEDYEAEFGTAYDLPSSL</sequence>
<dbReference type="KEGG" id="eat:EAT1b_0007"/>
<dbReference type="Pfam" id="PF13392">
    <property type="entry name" value="HNH_3"/>
    <property type="match status" value="1"/>
</dbReference>
<evidence type="ECO:0000259" key="1">
    <source>
        <dbReference type="Pfam" id="PF13392"/>
    </source>
</evidence>
<evidence type="ECO:0000313" key="3">
    <source>
        <dbReference type="Proteomes" id="UP000000716"/>
    </source>
</evidence>